<sequence>MKKGGGVVLKRFTMPGKILFTTGFILIVLRCFLFTELNGSVYWKVGLVVGVVLAIGSNFFTIKRSSKRR</sequence>
<dbReference type="PATRIC" id="fig|189381.12.peg.2491"/>
<keyword evidence="3" id="KW-1185">Reference proteome</keyword>
<dbReference type="EMBL" id="LGUE01000004">
    <property type="protein sequence ID" value="KON84791.1"/>
    <property type="molecule type" value="Genomic_DNA"/>
</dbReference>
<proteinExistence type="predicted"/>
<reference evidence="3" key="1">
    <citation type="submission" date="2015-07" db="EMBL/GenBank/DDBJ databases">
        <title>Fjat-14235 jcm11544.</title>
        <authorList>
            <person name="Liu B."/>
            <person name="Wang J."/>
            <person name="Zhu Y."/>
            <person name="Liu G."/>
            <person name="Chen Q."/>
            <person name="Chen Z."/>
            <person name="Lan J."/>
            <person name="Che J."/>
            <person name="Ge C."/>
            <person name="Shi H."/>
            <person name="Pan Z."/>
            <person name="Liu X."/>
        </authorList>
    </citation>
    <scope>NUCLEOTIDE SEQUENCE [LARGE SCALE GENOMIC DNA]</scope>
    <source>
        <strain evidence="3">JCM 11544</strain>
    </source>
</reference>
<keyword evidence="1" id="KW-0472">Membrane</keyword>
<dbReference type="Proteomes" id="UP000037405">
    <property type="component" value="Unassembled WGS sequence"/>
</dbReference>
<accession>A0A0M0G5S9</accession>
<evidence type="ECO:0000313" key="2">
    <source>
        <dbReference type="EMBL" id="KON84791.1"/>
    </source>
</evidence>
<name>A0A0M0G5S9_9BACI</name>
<dbReference type="AlphaFoldDB" id="A0A0M0G5S9"/>
<evidence type="ECO:0000313" key="3">
    <source>
        <dbReference type="Proteomes" id="UP000037405"/>
    </source>
</evidence>
<comment type="caution">
    <text evidence="2">The sequence shown here is derived from an EMBL/GenBank/DDBJ whole genome shotgun (WGS) entry which is preliminary data.</text>
</comment>
<protein>
    <submittedName>
        <fullName evidence="2">Uncharacterized protein</fullName>
    </submittedName>
</protein>
<organism evidence="2 3">
    <name type="scientific">Rossellomorea marisflavi</name>
    <dbReference type="NCBI Taxonomy" id="189381"/>
    <lineage>
        <taxon>Bacteria</taxon>
        <taxon>Bacillati</taxon>
        <taxon>Bacillota</taxon>
        <taxon>Bacilli</taxon>
        <taxon>Bacillales</taxon>
        <taxon>Bacillaceae</taxon>
        <taxon>Rossellomorea</taxon>
    </lineage>
</organism>
<feature type="transmembrane region" description="Helical" evidence="1">
    <location>
        <begin position="12"/>
        <end position="35"/>
    </location>
</feature>
<keyword evidence="1" id="KW-1133">Transmembrane helix</keyword>
<evidence type="ECO:0000256" key="1">
    <source>
        <dbReference type="SAM" id="Phobius"/>
    </source>
</evidence>
<feature type="transmembrane region" description="Helical" evidence="1">
    <location>
        <begin position="41"/>
        <end position="62"/>
    </location>
</feature>
<gene>
    <name evidence="2" type="ORF">AF331_12295</name>
</gene>
<keyword evidence="1" id="KW-0812">Transmembrane</keyword>